<feature type="transmembrane region" description="Helical" evidence="1">
    <location>
        <begin position="21"/>
        <end position="41"/>
    </location>
</feature>
<name>A0A552WX87_9MICO</name>
<sequence length="150" mass="15398">MRRLRRANTRDGPDERGSASVEAAIGVPAFMLFIGLIIFGGRVAVTHQTVQTAADAAARSASIARTAAEAEASAQQAAEVSLANQGLKCAGIDVAVDTSAFATAIGAPGEVAVTIVCHVDLADVSVPGIPGTRTVRATMSSPLDVWRTRQ</sequence>
<keyword evidence="1" id="KW-0472">Membrane</keyword>
<keyword evidence="1" id="KW-0812">Transmembrane</keyword>
<gene>
    <name evidence="3" type="ORF">FJ693_01165</name>
</gene>
<evidence type="ECO:0000313" key="4">
    <source>
        <dbReference type="Proteomes" id="UP000318693"/>
    </source>
</evidence>
<keyword evidence="1" id="KW-1133">Transmembrane helix</keyword>
<keyword evidence="4" id="KW-1185">Reference proteome</keyword>
<comment type="caution">
    <text evidence="3">The sequence shown here is derived from an EMBL/GenBank/DDBJ whole genome shotgun (WGS) entry which is preliminary data.</text>
</comment>
<dbReference type="InterPro" id="IPR012495">
    <property type="entry name" value="TadE-like_dom"/>
</dbReference>
<proteinExistence type="predicted"/>
<protein>
    <submittedName>
        <fullName evidence="3">Pilus assembly protein</fullName>
    </submittedName>
</protein>
<evidence type="ECO:0000256" key="1">
    <source>
        <dbReference type="SAM" id="Phobius"/>
    </source>
</evidence>
<dbReference type="AlphaFoldDB" id="A0A552WX87"/>
<dbReference type="Proteomes" id="UP000318693">
    <property type="component" value="Unassembled WGS sequence"/>
</dbReference>
<dbReference type="Pfam" id="PF07811">
    <property type="entry name" value="TadE"/>
    <property type="match status" value="1"/>
</dbReference>
<feature type="domain" description="TadE-like" evidence="2">
    <location>
        <begin position="17"/>
        <end position="59"/>
    </location>
</feature>
<evidence type="ECO:0000259" key="2">
    <source>
        <dbReference type="Pfam" id="PF07811"/>
    </source>
</evidence>
<organism evidence="3 4">
    <name type="scientific">Georgenia yuyongxinii</name>
    <dbReference type="NCBI Taxonomy" id="2589797"/>
    <lineage>
        <taxon>Bacteria</taxon>
        <taxon>Bacillati</taxon>
        <taxon>Actinomycetota</taxon>
        <taxon>Actinomycetes</taxon>
        <taxon>Micrococcales</taxon>
        <taxon>Bogoriellaceae</taxon>
        <taxon>Georgenia</taxon>
    </lineage>
</organism>
<accession>A0A552WX87</accession>
<reference evidence="3 4" key="1">
    <citation type="submission" date="2019-07" db="EMBL/GenBank/DDBJ databases">
        <title>Georgenia wutianyii sp. nov. and Georgenia *** sp. nov. isolated from plateau pika (Ochotona curzoniae) in the Qinghai-Tibet plateau of China.</title>
        <authorList>
            <person name="Tian Z."/>
        </authorList>
    </citation>
    <scope>NUCLEOTIDE SEQUENCE [LARGE SCALE GENOMIC DNA]</scope>
    <source>
        <strain evidence="3 4">Z446</strain>
    </source>
</reference>
<dbReference type="EMBL" id="VJXR01000002">
    <property type="protein sequence ID" value="TRW47440.1"/>
    <property type="molecule type" value="Genomic_DNA"/>
</dbReference>
<dbReference type="RefSeq" id="WP_143416715.1">
    <property type="nucleotide sequence ID" value="NZ_VJXR01000002.1"/>
</dbReference>
<evidence type="ECO:0000313" key="3">
    <source>
        <dbReference type="EMBL" id="TRW47440.1"/>
    </source>
</evidence>